<keyword evidence="2" id="KW-1185">Reference proteome</keyword>
<sequence>MQQIQQQQMLMKEQQQSQARKLLLEQFLQRESNHGQSRVDSFRPGNTIDHVMRNQLLSELQQQSQHPRHTDPSIDHLIQQARCGQVPLHGHQNNLLELLSQAKRSQMHPLDHHSILQQEQLHGRPLPTGLRRRLGLEDERQLSSVWPPIDENSQLLRNPSGHHRSSSGFGGLDFLQQQQVRPEDHLSLLERNISLQDRLQQGHYDQGSLLSFDRSRPLPGGGGMNMDVLNAMARAHDLDMQQESNARMNSVGNNMGGPASASVFSHLTHHPFPLNQYDGSHSDSAEGRWSDGNTSQLPMEWMDTQIHQANRISERQMREAEVKRVAAEDSSLWMSAGAHDDNSKRLLMELLHQKSGQQSSMEQSVVTGGTYTSNQPFSSLSQQGLDLNQSIVVGSYGSNSSVARQSYVSEEIANSQKLPFASHSRTVGDDDAFISGINDFSKGHRLDIREGLVQQTSLLRLDRDENPADVLTRRAGLVTGGNFRTDVSEDR</sequence>
<reference evidence="1 2" key="1">
    <citation type="submission" date="2018-06" db="EMBL/GenBank/DDBJ databases">
        <title>The Genome of Cuscuta australis (Dodder) Provides Insight into the Evolution of Plant Parasitism.</title>
        <authorList>
            <person name="Liu H."/>
        </authorList>
    </citation>
    <scope>NUCLEOTIDE SEQUENCE [LARGE SCALE GENOMIC DNA]</scope>
    <source>
        <strain evidence="2">cv. Yunnan</strain>
        <tissue evidence="1">Vines</tissue>
    </source>
</reference>
<dbReference type="AlphaFoldDB" id="A0A328EAY8"/>
<protein>
    <submittedName>
        <fullName evidence="1">Uncharacterized protein</fullName>
    </submittedName>
</protein>
<dbReference type="EMBL" id="NQVE01000005">
    <property type="protein sequence ID" value="RAL55012.1"/>
    <property type="molecule type" value="Genomic_DNA"/>
</dbReference>
<name>A0A328EAY8_9ASTE</name>
<dbReference type="Proteomes" id="UP000249390">
    <property type="component" value="Unassembled WGS sequence"/>
</dbReference>
<accession>A0A328EAY8</accession>
<dbReference type="PANTHER" id="PTHR46992">
    <property type="entry name" value="GYF DOMAIN-CONTAINING PROTEIN"/>
    <property type="match status" value="1"/>
</dbReference>
<comment type="caution">
    <text evidence="1">The sequence shown here is derived from an EMBL/GenBank/DDBJ whole genome shotgun (WGS) entry which is preliminary data.</text>
</comment>
<gene>
    <name evidence="1" type="ORF">DM860_013708</name>
</gene>
<evidence type="ECO:0000313" key="1">
    <source>
        <dbReference type="EMBL" id="RAL55012.1"/>
    </source>
</evidence>
<proteinExistence type="predicted"/>
<dbReference type="PANTHER" id="PTHR46992:SF1">
    <property type="entry name" value="GYF DOMAIN-CONTAINING PROTEIN"/>
    <property type="match status" value="1"/>
</dbReference>
<organism evidence="1 2">
    <name type="scientific">Cuscuta australis</name>
    <dbReference type="NCBI Taxonomy" id="267555"/>
    <lineage>
        <taxon>Eukaryota</taxon>
        <taxon>Viridiplantae</taxon>
        <taxon>Streptophyta</taxon>
        <taxon>Embryophyta</taxon>
        <taxon>Tracheophyta</taxon>
        <taxon>Spermatophyta</taxon>
        <taxon>Magnoliopsida</taxon>
        <taxon>eudicotyledons</taxon>
        <taxon>Gunneridae</taxon>
        <taxon>Pentapetalae</taxon>
        <taxon>asterids</taxon>
        <taxon>lamiids</taxon>
        <taxon>Solanales</taxon>
        <taxon>Convolvulaceae</taxon>
        <taxon>Cuscuteae</taxon>
        <taxon>Cuscuta</taxon>
        <taxon>Cuscuta subgen. Grammica</taxon>
        <taxon>Cuscuta sect. Cleistogrammica</taxon>
    </lineage>
</organism>
<evidence type="ECO:0000313" key="2">
    <source>
        <dbReference type="Proteomes" id="UP000249390"/>
    </source>
</evidence>